<protein>
    <submittedName>
        <fullName evidence="2">Uncharacterized protein YPR117W</fullName>
    </submittedName>
</protein>
<evidence type="ECO:0000313" key="2">
    <source>
        <dbReference type="EMBL" id="ANB13201.1"/>
    </source>
</evidence>
<proteinExistence type="predicted"/>
<feature type="compositionally biased region" description="Polar residues" evidence="1">
    <location>
        <begin position="58"/>
        <end position="69"/>
    </location>
</feature>
<dbReference type="Proteomes" id="UP000189580">
    <property type="component" value="Chromosome a"/>
</dbReference>
<dbReference type="AlphaFoldDB" id="A0A167DRE4"/>
<evidence type="ECO:0000256" key="1">
    <source>
        <dbReference type="SAM" id="MobiDB-lite"/>
    </source>
</evidence>
<dbReference type="RefSeq" id="XP_018735678.1">
    <property type="nucleotide sequence ID" value="XM_018878367.1"/>
</dbReference>
<feature type="compositionally biased region" description="Low complexity" evidence="1">
    <location>
        <begin position="229"/>
        <end position="245"/>
    </location>
</feature>
<accession>A0A167DRE4</accession>
<evidence type="ECO:0000313" key="3">
    <source>
        <dbReference type="Proteomes" id="UP000189580"/>
    </source>
</evidence>
<feature type="compositionally biased region" description="Polar residues" evidence="1">
    <location>
        <begin position="208"/>
        <end position="219"/>
    </location>
</feature>
<reference evidence="2 3" key="1">
    <citation type="submission" date="2016-02" db="EMBL/GenBank/DDBJ databases">
        <title>Complete genome sequence and transcriptome regulation of the pentose utilising yeast Sugiyamaella lignohabitans.</title>
        <authorList>
            <person name="Bellasio M."/>
            <person name="Peymann A."/>
            <person name="Valli M."/>
            <person name="Sipitzky M."/>
            <person name="Graf A."/>
            <person name="Sauer M."/>
            <person name="Marx H."/>
            <person name="Mattanovich D."/>
        </authorList>
    </citation>
    <scope>NUCLEOTIDE SEQUENCE [LARGE SCALE GENOMIC DNA]</scope>
    <source>
        <strain evidence="2 3">CBS 10342</strain>
    </source>
</reference>
<feature type="compositionally biased region" description="Acidic residues" evidence="1">
    <location>
        <begin position="123"/>
        <end position="133"/>
    </location>
</feature>
<feature type="region of interest" description="Disordered" evidence="1">
    <location>
        <begin position="54"/>
        <end position="77"/>
    </location>
</feature>
<feature type="region of interest" description="Disordered" evidence="1">
    <location>
        <begin position="116"/>
        <end position="288"/>
    </location>
</feature>
<keyword evidence="3" id="KW-1185">Reference proteome</keyword>
<sequence length="288" mass="30831">MLLTKADVIKVLFQHTGAIIGNKLTKHRKKKAVAQPLRQISNYVSFTPVDDLREKQSRNGNSASSNGHKSGSPAVGLSSTFSQRMHILTGSKSHHNEPIESESNPHSHMNTVETAHSISSVDTSDDDDNEDEYSVANSSAIAGSTASTSNGTAVNSTTDQVTTPGAESTKTLESKAPSSQNLSENAKSMSANSLETKTGMKSIDQLRTPPTQSRSSSIYNGEEGKSLRSSSTMLSENNSSSSPFSKLKRLASRLHDDDADNKSTHSGEHEDGKKKSHFLKGLGLSSRN</sequence>
<feature type="compositionally biased region" description="Polar residues" evidence="1">
    <location>
        <begin position="159"/>
        <end position="196"/>
    </location>
</feature>
<gene>
    <name evidence="2" type="ORF">AWJ20_1483</name>
</gene>
<dbReference type="KEGG" id="slb:AWJ20_1483"/>
<dbReference type="GeneID" id="30033290"/>
<feature type="compositionally biased region" description="Basic and acidic residues" evidence="1">
    <location>
        <begin position="253"/>
        <end position="273"/>
    </location>
</feature>
<dbReference type="EMBL" id="CP014501">
    <property type="protein sequence ID" value="ANB13201.1"/>
    <property type="molecule type" value="Genomic_DNA"/>
</dbReference>
<organism evidence="2 3">
    <name type="scientific">Sugiyamaella lignohabitans</name>
    <dbReference type="NCBI Taxonomy" id="796027"/>
    <lineage>
        <taxon>Eukaryota</taxon>
        <taxon>Fungi</taxon>
        <taxon>Dikarya</taxon>
        <taxon>Ascomycota</taxon>
        <taxon>Saccharomycotina</taxon>
        <taxon>Dipodascomycetes</taxon>
        <taxon>Dipodascales</taxon>
        <taxon>Trichomonascaceae</taxon>
        <taxon>Sugiyamaella</taxon>
    </lineage>
</organism>
<feature type="compositionally biased region" description="Low complexity" evidence="1">
    <location>
        <begin position="134"/>
        <end position="158"/>
    </location>
</feature>
<name>A0A167DRE4_9ASCO</name>